<comment type="caution">
    <text evidence="4">The sequence shown here is derived from an EMBL/GenBank/DDBJ whole genome shotgun (WGS) entry which is preliminary data.</text>
</comment>
<keyword evidence="1" id="KW-0479">Metal-binding</keyword>
<evidence type="ECO:0000256" key="2">
    <source>
        <dbReference type="ARBA" id="ARBA00022801"/>
    </source>
</evidence>
<dbReference type="SFLD" id="SFLDG01129">
    <property type="entry name" value="C1.5:_HAD__Beta-PGM__Phosphata"/>
    <property type="match status" value="1"/>
</dbReference>
<accession>A0ABQ1VS83</accession>
<evidence type="ECO:0000256" key="3">
    <source>
        <dbReference type="ARBA" id="ARBA00022842"/>
    </source>
</evidence>
<dbReference type="SUPFAM" id="SSF56784">
    <property type="entry name" value="HAD-like"/>
    <property type="match status" value="1"/>
</dbReference>
<reference evidence="5" key="1">
    <citation type="journal article" date="2019" name="Int. J. Syst. Evol. Microbiol.">
        <title>The Global Catalogue of Microorganisms (GCM) 10K type strain sequencing project: providing services to taxonomists for standard genome sequencing and annotation.</title>
        <authorList>
            <consortium name="The Broad Institute Genomics Platform"/>
            <consortium name="The Broad Institute Genome Sequencing Center for Infectious Disease"/>
            <person name="Wu L."/>
            <person name="Ma J."/>
        </authorList>
    </citation>
    <scope>NUCLEOTIDE SEQUENCE [LARGE SCALE GENOMIC DNA]</scope>
    <source>
        <strain evidence="5">CGMCC 1.15420</strain>
    </source>
</reference>
<dbReference type="EMBL" id="BMIW01000008">
    <property type="protein sequence ID" value="GGF94598.1"/>
    <property type="molecule type" value="Genomic_DNA"/>
</dbReference>
<gene>
    <name evidence="4" type="ORF">GCM10010913_15160</name>
</gene>
<dbReference type="SFLD" id="SFLDS00003">
    <property type="entry name" value="Haloacid_Dehalogenase"/>
    <property type="match status" value="1"/>
</dbReference>
<dbReference type="InterPro" id="IPR051400">
    <property type="entry name" value="HAD-like_hydrolase"/>
</dbReference>
<protein>
    <submittedName>
        <fullName evidence="4">Haloacid dehalogenase</fullName>
    </submittedName>
</protein>
<name>A0ABQ1VS83_9BACL</name>
<dbReference type="PANTHER" id="PTHR46470:SF2">
    <property type="entry name" value="GLYCERALDEHYDE 3-PHOSPHATE PHOSPHATASE"/>
    <property type="match status" value="1"/>
</dbReference>
<dbReference type="InterPro" id="IPR036412">
    <property type="entry name" value="HAD-like_sf"/>
</dbReference>
<sequence length="259" mass="30432">MKQTMRQQIIFDLDDTLIYCNKYFDLILSQFADLVSEWFSEHQLAIQEIRDKQIEIDVAGVQQVGFASQHFPESLIDTYRYFCQRFGQRRDEFKEKQLMKLGLSVYEQSVEPYPGMVDTLDFLQRRQHELYLYTGGETVIQQRKIEEMRLADYFQDRIYIRQHKNIEALEEILSSRSFDRLNTWMIGNSLRTDISPALSAGIHAIHIKHPDEWSYNLVELAPRRDSHLYTVASLDEVPGIIVGSGQAHRRSARVSHRSL</sequence>
<evidence type="ECO:0000313" key="4">
    <source>
        <dbReference type="EMBL" id="GGF94598.1"/>
    </source>
</evidence>
<organism evidence="4 5">
    <name type="scientific">Paenibacillus aceti</name>
    <dbReference type="NCBI Taxonomy" id="1820010"/>
    <lineage>
        <taxon>Bacteria</taxon>
        <taxon>Bacillati</taxon>
        <taxon>Bacillota</taxon>
        <taxon>Bacilli</taxon>
        <taxon>Bacillales</taxon>
        <taxon>Paenibacillaceae</taxon>
        <taxon>Paenibacillus</taxon>
    </lineage>
</organism>
<dbReference type="Gene3D" id="1.10.150.240">
    <property type="entry name" value="Putative phosphatase, domain 2"/>
    <property type="match status" value="1"/>
</dbReference>
<keyword evidence="3" id="KW-0460">Magnesium</keyword>
<dbReference type="Pfam" id="PF00702">
    <property type="entry name" value="Hydrolase"/>
    <property type="match status" value="1"/>
</dbReference>
<evidence type="ECO:0000313" key="5">
    <source>
        <dbReference type="Proteomes" id="UP000608420"/>
    </source>
</evidence>
<dbReference type="Gene3D" id="3.40.50.1000">
    <property type="entry name" value="HAD superfamily/HAD-like"/>
    <property type="match status" value="1"/>
</dbReference>
<dbReference type="PANTHER" id="PTHR46470">
    <property type="entry name" value="N-ACYLNEURAMINATE-9-PHOSPHATASE"/>
    <property type="match status" value="1"/>
</dbReference>
<dbReference type="InterPro" id="IPR023198">
    <property type="entry name" value="PGP-like_dom2"/>
</dbReference>
<proteinExistence type="predicted"/>
<dbReference type="Proteomes" id="UP000608420">
    <property type="component" value="Unassembled WGS sequence"/>
</dbReference>
<evidence type="ECO:0000256" key="1">
    <source>
        <dbReference type="ARBA" id="ARBA00022723"/>
    </source>
</evidence>
<keyword evidence="5" id="KW-1185">Reference proteome</keyword>
<dbReference type="InterPro" id="IPR023214">
    <property type="entry name" value="HAD_sf"/>
</dbReference>
<dbReference type="RefSeq" id="WP_120462097.1">
    <property type="nucleotide sequence ID" value="NZ_BMIW01000008.1"/>
</dbReference>
<keyword evidence="2" id="KW-0378">Hydrolase</keyword>